<proteinExistence type="predicted"/>
<feature type="non-terminal residue" evidence="2">
    <location>
        <position position="1"/>
    </location>
</feature>
<name>A0AAE0FTV6_9CHLO</name>
<evidence type="ECO:0000313" key="3">
    <source>
        <dbReference type="Proteomes" id="UP001190700"/>
    </source>
</evidence>
<keyword evidence="1" id="KW-0472">Membrane</keyword>
<evidence type="ECO:0000256" key="1">
    <source>
        <dbReference type="SAM" id="Phobius"/>
    </source>
</evidence>
<keyword evidence="1" id="KW-1133">Transmembrane helix</keyword>
<feature type="transmembrane region" description="Helical" evidence="1">
    <location>
        <begin position="16"/>
        <end position="35"/>
    </location>
</feature>
<dbReference type="EMBL" id="LGRX02013579">
    <property type="protein sequence ID" value="KAK3265919.1"/>
    <property type="molecule type" value="Genomic_DNA"/>
</dbReference>
<dbReference type="AlphaFoldDB" id="A0AAE0FTV6"/>
<keyword evidence="1" id="KW-0812">Transmembrane</keyword>
<organism evidence="2 3">
    <name type="scientific">Cymbomonas tetramitiformis</name>
    <dbReference type="NCBI Taxonomy" id="36881"/>
    <lineage>
        <taxon>Eukaryota</taxon>
        <taxon>Viridiplantae</taxon>
        <taxon>Chlorophyta</taxon>
        <taxon>Pyramimonadophyceae</taxon>
        <taxon>Pyramimonadales</taxon>
        <taxon>Pyramimonadaceae</taxon>
        <taxon>Cymbomonas</taxon>
    </lineage>
</organism>
<protein>
    <submittedName>
        <fullName evidence="2">Uncharacterized protein</fullName>
    </submittedName>
</protein>
<dbReference type="Proteomes" id="UP001190700">
    <property type="component" value="Unassembled WGS sequence"/>
</dbReference>
<accession>A0AAE0FTV6</accession>
<reference evidence="2 3" key="1">
    <citation type="journal article" date="2015" name="Genome Biol. Evol.">
        <title>Comparative Genomics of a Bacterivorous Green Alga Reveals Evolutionary Causalities and Consequences of Phago-Mixotrophic Mode of Nutrition.</title>
        <authorList>
            <person name="Burns J.A."/>
            <person name="Paasch A."/>
            <person name="Narechania A."/>
            <person name="Kim E."/>
        </authorList>
    </citation>
    <scope>NUCLEOTIDE SEQUENCE [LARGE SCALE GENOMIC DNA]</scope>
    <source>
        <strain evidence="2 3">PLY_AMNH</strain>
    </source>
</reference>
<gene>
    <name evidence="2" type="ORF">CYMTET_25428</name>
</gene>
<evidence type="ECO:0000313" key="2">
    <source>
        <dbReference type="EMBL" id="KAK3265919.1"/>
    </source>
</evidence>
<sequence length="74" mass="7963">FGAPCIVPMVLLPRMVGEGVMSMLFPLFVLVAIAADPRGGPQDSEPLLGRVPIFRFASAQASTCIELMLGHREH</sequence>
<keyword evidence="3" id="KW-1185">Reference proteome</keyword>
<comment type="caution">
    <text evidence="2">The sequence shown here is derived from an EMBL/GenBank/DDBJ whole genome shotgun (WGS) entry which is preliminary data.</text>
</comment>